<dbReference type="InParanoid" id="A0A316V5C6"/>
<sequence>MHSFQTIVRLASVALIVSSSIQAAPTSNTVRSAPQLSCQNDAQEVNGQLYAGDYYYGSGSTKLGYKSVTDASGKEELQVVKYDENDTTIRLLDNVIRRQCNSTALNMYSNQGKFATNSPVKILADVGRDGIPYCVGLSDPAGNPSDIALVPCSFVDDDSQANQFWVSQWKYANLYPAVGKSNKTDDVDNYQPIKPPADDANPAVYTTEPACESCNPYATYNSFYIP</sequence>
<name>A0A316V5C6_9BASI</name>
<dbReference type="OrthoDB" id="3356712at2759"/>
<feature type="signal peptide" evidence="1">
    <location>
        <begin position="1"/>
        <end position="23"/>
    </location>
</feature>
<evidence type="ECO:0008006" key="4">
    <source>
        <dbReference type="Google" id="ProtNLM"/>
    </source>
</evidence>
<keyword evidence="3" id="KW-1185">Reference proteome</keyword>
<reference evidence="2 3" key="1">
    <citation type="journal article" date="2018" name="Mol. Biol. Evol.">
        <title>Broad Genomic Sampling Reveals a Smut Pathogenic Ancestry of the Fungal Clade Ustilaginomycotina.</title>
        <authorList>
            <person name="Kijpornyongpan T."/>
            <person name="Mondo S.J."/>
            <person name="Barry K."/>
            <person name="Sandor L."/>
            <person name="Lee J."/>
            <person name="Lipzen A."/>
            <person name="Pangilinan J."/>
            <person name="LaButti K."/>
            <person name="Hainaut M."/>
            <person name="Henrissat B."/>
            <person name="Grigoriev I.V."/>
            <person name="Spatafora J.W."/>
            <person name="Aime M.C."/>
        </authorList>
    </citation>
    <scope>NUCLEOTIDE SEQUENCE [LARGE SCALE GENOMIC DNA]</scope>
    <source>
        <strain evidence="2 3">MCA 3882</strain>
    </source>
</reference>
<evidence type="ECO:0000256" key="1">
    <source>
        <dbReference type="SAM" id="SignalP"/>
    </source>
</evidence>
<protein>
    <recommendedName>
        <fullName evidence="4">Ricin B lectin domain-containing protein</fullName>
    </recommendedName>
</protein>
<keyword evidence="1" id="KW-0732">Signal</keyword>
<proteinExistence type="predicted"/>
<dbReference type="EMBL" id="KZ819605">
    <property type="protein sequence ID" value="PWN32716.1"/>
    <property type="molecule type" value="Genomic_DNA"/>
</dbReference>
<evidence type="ECO:0000313" key="2">
    <source>
        <dbReference type="EMBL" id="PWN32716.1"/>
    </source>
</evidence>
<dbReference type="AlphaFoldDB" id="A0A316V5C6"/>
<gene>
    <name evidence="2" type="ORF">FA14DRAFT_162030</name>
</gene>
<dbReference type="RefSeq" id="XP_025353018.1">
    <property type="nucleotide sequence ID" value="XM_025499394.1"/>
</dbReference>
<dbReference type="GeneID" id="37021175"/>
<dbReference type="Proteomes" id="UP000245771">
    <property type="component" value="Unassembled WGS sequence"/>
</dbReference>
<feature type="chain" id="PRO_5016319129" description="Ricin B lectin domain-containing protein" evidence="1">
    <location>
        <begin position="24"/>
        <end position="226"/>
    </location>
</feature>
<accession>A0A316V5C6</accession>
<organism evidence="2 3">
    <name type="scientific">Meira miltonrushii</name>
    <dbReference type="NCBI Taxonomy" id="1280837"/>
    <lineage>
        <taxon>Eukaryota</taxon>
        <taxon>Fungi</taxon>
        <taxon>Dikarya</taxon>
        <taxon>Basidiomycota</taxon>
        <taxon>Ustilaginomycotina</taxon>
        <taxon>Exobasidiomycetes</taxon>
        <taxon>Exobasidiales</taxon>
        <taxon>Brachybasidiaceae</taxon>
        <taxon>Meira</taxon>
    </lineage>
</organism>
<evidence type="ECO:0000313" key="3">
    <source>
        <dbReference type="Proteomes" id="UP000245771"/>
    </source>
</evidence>